<feature type="signal peptide" evidence="1">
    <location>
        <begin position="1"/>
        <end position="20"/>
    </location>
</feature>
<dbReference type="SMART" id="SM00554">
    <property type="entry name" value="FAS1"/>
    <property type="match status" value="2"/>
</dbReference>
<feature type="chain" id="PRO_5045238358" evidence="1">
    <location>
        <begin position="21"/>
        <end position="319"/>
    </location>
</feature>
<dbReference type="SUPFAM" id="SSF82153">
    <property type="entry name" value="FAS1 domain"/>
    <property type="match status" value="2"/>
</dbReference>
<dbReference type="RefSeq" id="XP_002736725.1">
    <property type="nucleotide sequence ID" value="XM_002736679.2"/>
</dbReference>
<keyword evidence="3" id="KW-1185">Reference proteome</keyword>
<accession>A0ABM0GT09</accession>
<evidence type="ECO:0000259" key="2">
    <source>
        <dbReference type="PROSITE" id="PS50213"/>
    </source>
</evidence>
<feature type="domain" description="FAS1" evidence="2">
    <location>
        <begin position="31"/>
        <end position="174"/>
    </location>
</feature>
<dbReference type="Gene3D" id="2.30.180.10">
    <property type="entry name" value="FAS1 domain"/>
    <property type="match status" value="2"/>
</dbReference>
<protein>
    <submittedName>
        <fullName evidence="4">Stabilin-2-like</fullName>
    </submittedName>
</protein>
<dbReference type="Pfam" id="PF02469">
    <property type="entry name" value="Fasciclin"/>
    <property type="match status" value="2"/>
</dbReference>
<gene>
    <name evidence="4" type="primary">LOC100367883</name>
</gene>
<dbReference type="GeneID" id="100367883"/>
<dbReference type="InterPro" id="IPR036378">
    <property type="entry name" value="FAS1_dom_sf"/>
</dbReference>
<dbReference type="PANTHER" id="PTHR10900:SF124">
    <property type="entry name" value="FI05614P"/>
    <property type="match status" value="1"/>
</dbReference>
<dbReference type="InterPro" id="IPR050904">
    <property type="entry name" value="Adhesion/Biosynth-related"/>
</dbReference>
<dbReference type="PROSITE" id="PS50213">
    <property type="entry name" value="FAS1"/>
    <property type="match status" value="2"/>
</dbReference>
<evidence type="ECO:0000256" key="1">
    <source>
        <dbReference type="SAM" id="SignalP"/>
    </source>
</evidence>
<dbReference type="Proteomes" id="UP000694865">
    <property type="component" value="Unplaced"/>
</dbReference>
<feature type="domain" description="FAS1" evidence="2">
    <location>
        <begin position="180"/>
        <end position="311"/>
    </location>
</feature>
<dbReference type="InterPro" id="IPR000782">
    <property type="entry name" value="FAS1_domain"/>
</dbReference>
<reference evidence="4" key="1">
    <citation type="submission" date="2025-08" db="UniProtKB">
        <authorList>
            <consortium name="RefSeq"/>
        </authorList>
    </citation>
    <scope>IDENTIFICATION</scope>
    <source>
        <tissue evidence="4">Testes</tissue>
    </source>
</reference>
<organism evidence="3 4">
    <name type="scientific">Saccoglossus kowalevskii</name>
    <name type="common">Acorn worm</name>
    <dbReference type="NCBI Taxonomy" id="10224"/>
    <lineage>
        <taxon>Eukaryota</taxon>
        <taxon>Metazoa</taxon>
        <taxon>Hemichordata</taxon>
        <taxon>Enteropneusta</taxon>
        <taxon>Harrimaniidae</taxon>
        <taxon>Saccoglossus</taxon>
    </lineage>
</organism>
<evidence type="ECO:0000313" key="3">
    <source>
        <dbReference type="Proteomes" id="UP000694865"/>
    </source>
</evidence>
<sequence>MVDLFQVILLLANLLFGVFDVPSTDIGYEETSSNIYQTAVTLGATEFVKLVDRSTWVKDQLQHGSNYTVFIPDNEAFETMSKAAKEAIKFDTVAEWVLKYHMGIGHLTARDYKNDLRLPSSFKPTGYGLQSLRINIYEAFKGGHRKVYSVSGATIFRPDYECSNGIAHIIKKVIFPLPTGNNIAEFFEKDPRFSLLNMFIKKANLTATLTTDPNHALTVFAPNDDAIQKLTDEQKKKLVNTTYLNETLKTHVVGDAFYAASFYDFKSFTALTGETLILEQGRGGTTVQDKLIESFDVTLTNGVVHGMSEMFFPGYSVQT</sequence>
<keyword evidence="1" id="KW-0732">Signal</keyword>
<evidence type="ECO:0000313" key="4">
    <source>
        <dbReference type="RefSeq" id="XP_002736725.1"/>
    </source>
</evidence>
<name>A0ABM0GT09_SACKO</name>
<dbReference type="PANTHER" id="PTHR10900">
    <property type="entry name" value="PERIOSTIN-RELATED"/>
    <property type="match status" value="1"/>
</dbReference>
<proteinExistence type="predicted"/>